<accession>A0A1N6N0N0</accession>
<name>A0A1N6N0N0_9GAMM</name>
<dbReference type="EMBL" id="FTLG01000219">
    <property type="protein sequence ID" value="SIP74656.1"/>
    <property type="molecule type" value="Genomic_DNA"/>
</dbReference>
<protein>
    <submittedName>
        <fullName evidence="1">Uncharacterized protein</fullName>
    </submittedName>
</protein>
<evidence type="ECO:0000313" key="1">
    <source>
        <dbReference type="EMBL" id="SIP74656.1"/>
    </source>
</evidence>
<dbReference type="Proteomes" id="UP000196435">
    <property type="component" value="Unassembled WGS sequence"/>
</dbReference>
<gene>
    <name evidence="1" type="ORF">XIS1_740007</name>
</gene>
<organism evidence="1 2">
    <name type="scientific">Xenorhabdus innexi</name>
    <dbReference type="NCBI Taxonomy" id="290109"/>
    <lineage>
        <taxon>Bacteria</taxon>
        <taxon>Pseudomonadati</taxon>
        <taxon>Pseudomonadota</taxon>
        <taxon>Gammaproteobacteria</taxon>
        <taxon>Enterobacterales</taxon>
        <taxon>Morganellaceae</taxon>
        <taxon>Xenorhabdus</taxon>
    </lineage>
</organism>
<sequence>MGGEVRCRIGRTTDRRRTMNVIWRAVCFRYERVELLFSDDEWFVFVDAPDRETAQEKLQVLLPAVLGVSADEVEHFYPRNEAELRRQAMCPDASPDLALLECGWENNQPQYLTREEVLFWVSSPHLQQRLIAALNAVSQEVADGHGA</sequence>
<dbReference type="AlphaFoldDB" id="A0A1N6N0N0"/>
<reference evidence="2" key="1">
    <citation type="submission" date="2016-12" db="EMBL/GenBank/DDBJ databases">
        <authorList>
            <person name="Gaudriault S."/>
        </authorList>
    </citation>
    <scope>NUCLEOTIDE SEQUENCE [LARGE SCALE GENOMIC DNA]</scope>
    <source>
        <strain evidence="2">HGB1681 (deposited as PTA-6826 in the American Type Culture Collection)</strain>
    </source>
</reference>
<proteinExistence type="predicted"/>
<evidence type="ECO:0000313" key="2">
    <source>
        <dbReference type="Proteomes" id="UP000196435"/>
    </source>
</evidence>